<feature type="domain" description="DUF7025" evidence="2">
    <location>
        <begin position="343"/>
        <end position="442"/>
    </location>
</feature>
<evidence type="ECO:0000256" key="1">
    <source>
        <dbReference type="SAM" id="MobiDB-lite"/>
    </source>
</evidence>
<feature type="compositionally biased region" description="Polar residues" evidence="1">
    <location>
        <begin position="20"/>
        <end position="30"/>
    </location>
</feature>
<comment type="caution">
    <text evidence="3">The sequence shown here is derived from an EMBL/GenBank/DDBJ whole genome shotgun (WGS) entry which is preliminary data.</text>
</comment>
<organism evidence="3 4">
    <name type="scientific">Friedmanniomyces simplex</name>
    <dbReference type="NCBI Taxonomy" id="329884"/>
    <lineage>
        <taxon>Eukaryota</taxon>
        <taxon>Fungi</taxon>
        <taxon>Dikarya</taxon>
        <taxon>Ascomycota</taxon>
        <taxon>Pezizomycotina</taxon>
        <taxon>Dothideomycetes</taxon>
        <taxon>Dothideomycetidae</taxon>
        <taxon>Mycosphaerellales</taxon>
        <taxon>Teratosphaeriaceae</taxon>
        <taxon>Friedmanniomyces</taxon>
    </lineage>
</organism>
<dbReference type="STRING" id="329884.A0A4U0Y1B9"/>
<dbReference type="PANTHER" id="PTHR46411:SF1">
    <property type="entry name" value="FAMILY ATPASE, PUTATIVE (AFU_ORTHOLOGUE AFUA_7G05752)-RELATED"/>
    <property type="match status" value="1"/>
</dbReference>
<feature type="region of interest" description="Disordered" evidence="1">
    <location>
        <begin position="510"/>
        <end position="551"/>
    </location>
</feature>
<feature type="compositionally biased region" description="Basic residues" evidence="1">
    <location>
        <begin position="133"/>
        <end position="149"/>
    </location>
</feature>
<feature type="compositionally biased region" description="Basic residues" evidence="1">
    <location>
        <begin position="46"/>
        <end position="69"/>
    </location>
</feature>
<evidence type="ECO:0000313" key="3">
    <source>
        <dbReference type="EMBL" id="TKA83950.1"/>
    </source>
</evidence>
<dbReference type="Proteomes" id="UP000309340">
    <property type="component" value="Unassembled WGS sequence"/>
</dbReference>
<dbReference type="InterPro" id="IPR027417">
    <property type="entry name" value="P-loop_NTPase"/>
</dbReference>
<dbReference type="EMBL" id="NAJQ01000001">
    <property type="protein sequence ID" value="TKA83950.1"/>
    <property type="molecule type" value="Genomic_DNA"/>
</dbReference>
<dbReference type="Pfam" id="PF22942">
    <property type="entry name" value="DUF7025"/>
    <property type="match status" value="1"/>
</dbReference>
<feature type="compositionally biased region" description="Acidic residues" evidence="1">
    <location>
        <begin position="76"/>
        <end position="89"/>
    </location>
</feature>
<name>A0A4U0Y1B9_9PEZI</name>
<protein>
    <recommendedName>
        <fullName evidence="2">DUF7025 domain-containing protein</fullName>
    </recommendedName>
</protein>
<dbReference type="InterPro" id="IPR054289">
    <property type="entry name" value="DUF7025"/>
</dbReference>
<proteinExistence type="predicted"/>
<gene>
    <name evidence="3" type="ORF">B0A55_00187</name>
</gene>
<feature type="compositionally biased region" description="Basic residues" evidence="1">
    <location>
        <begin position="95"/>
        <end position="116"/>
    </location>
</feature>
<dbReference type="SUPFAM" id="SSF52540">
    <property type="entry name" value="P-loop containing nucleoside triphosphate hydrolases"/>
    <property type="match status" value="1"/>
</dbReference>
<reference evidence="3 4" key="1">
    <citation type="submission" date="2017-03" db="EMBL/GenBank/DDBJ databases">
        <title>Genomes of endolithic fungi from Antarctica.</title>
        <authorList>
            <person name="Coleine C."/>
            <person name="Masonjones S."/>
            <person name="Stajich J.E."/>
        </authorList>
    </citation>
    <scope>NUCLEOTIDE SEQUENCE [LARGE SCALE GENOMIC DNA]</scope>
    <source>
        <strain evidence="3 4">CCFEE 5184</strain>
    </source>
</reference>
<feature type="region of interest" description="Disordered" evidence="1">
    <location>
        <begin position="1"/>
        <end position="199"/>
    </location>
</feature>
<dbReference type="OrthoDB" id="10042665at2759"/>
<feature type="compositionally biased region" description="Acidic residues" evidence="1">
    <location>
        <begin position="512"/>
        <end position="532"/>
    </location>
</feature>
<evidence type="ECO:0000313" key="4">
    <source>
        <dbReference type="Proteomes" id="UP000309340"/>
    </source>
</evidence>
<sequence length="827" mass="94668">MAEPSTETLESVVEEPQPPTSNSVLTPETTTHADAETKPELVPVKKGSRRTRKPKSLQKYGKHVKKAKVHSSSSESSEDESDSDSETSEDEKPTKQQRKKHKPSKKAVKEHKRRKRVSESEESEDDESEDEKRKKKSSGKLDNRKKKATKKTDKNVRNAADSDTDSSDDGSAKQTPKRRAKAAKKSASTSKTSKSNKKLQDVYKRVDEVWDKDERQTKLQPSTKDGENDYAEHAFLVRRTFSWKGEYESTLIDIKSRALRSVLREVMKNCKAVSLEVEEPAISPSMLFMYLEDLRTYCRKTLRTKREAERKRKVIKQLRTQRRLCKALLQYLDKDYKNTKKKLYPLLEAGKIEFDLLWALFKSNDVAVFPCYGVWEEPRCFRVSSINKQVSHSRGAWYTVDGQYLEYDGKAFGWAATTLDIGLFKGPCAINTLKIYPLKYHKNPAGIREKIVARGKRFIALQGMRYKFQKGIAFHRDKNNRAARFNVNSRVMVDSATLRRINPNYRFFSVEEPLDESDDEDDYDEDTIEDYETCPSDEGPASTDDESDNSTRYRYVHVRGEDGEMQIKRRKVELREHTQQIEAIPEDDTDATQDRKFSDEDLLLTTPVVLGFSFADKLWLELSVSGVQEIEYDGAAFDSLMLPEKQKDIVRALVESHKFNAAKGIDDVIRGKGKGLVHDIQRNALVSIFLRLLEYFQGILFLTTNRVDTFDEAFQSRIHLPLRYAELTAPAQKSVWKLFLAAVRKADSSPATAVVAEFSEGDLDALSRRQLNGRQIKNAVRTAQALSLREGRRLGMGHVRRVLDVNEEFDRDLKGGTGYTDAMRSYT</sequence>
<dbReference type="PANTHER" id="PTHR46411">
    <property type="entry name" value="FAMILY ATPASE, PUTATIVE-RELATED"/>
    <property type="match status" value="1"/>
</dbReference>
<dbReference type="AlphaFoldDB" id="A0A4U0Y1B9"/>
<feature type="compositionally biased region" description="Basic residues" evidence="1">
    <location>
        <begin position="175"/>
        <end position="184"/>
    </location>
</feature>
<keyword evidence="4" id="KW-1185">Reference proteome</keyword>
<evidence type="ECO:0000259" key="2">
    <source>
        <dbReference type="Pfam" id="PF22942"/>
    </source>
</evidence>
<accession>A0A4U0Y1B9</accession>
<feature type="compositionally biased region" description="Acidic residues" evidence="1">
    <location>
        <begin position="120"/>
        <end position="129"/>
    </location>
</feature>